<keyword evidence="1" id="KW-0472">Membrane</keyword>
<gene>
    <name evidence="2" type="ORF">A3G06_02640</name>
</gene>
<keyword evidence="1" id="KW-1133">Transmembrane helix</keyword>
<evidence type="ECO:0000313" key="2">
    <source>
        <dbReference type="EMBL" id="OGJ02568.1"/>
    </source>
</evidence>
<feature type="transmembrane region" description="Helical" evidence="1">
    <location>
        <begin position="62"/>
        <end position="82"/>
    </location>
</feature>
<evidence type="ECO:0000313" key="3">
    <source>
        <dbReference type="Proteomes" id="UP000176192"/>
    </source>
</evidence>
<comment type="caution">
    <text evidence="2">The sequence shown here is derived from an EMBL/GenBank/DDBJ whole genome shotgun (WGS) entry which is preliminary data.</text>
</comment>
<feature type="transmembrane region" description="Helical" evidence="1">
    <location>
        <begin position="102"/>
        <end position="118"/>
    </location>
</feature>
<feature type="transmembrane region" description="Helical" evidence="1">
    <location>
        <begin position="12"/>
        <end position="29"/>
    </location>
</feature>
<reference evidence="2 3" key="1">
    <citation type="journal article" date="2016" name="Nat. Commun.">
        <title>Thousands of microbial genomes shed light on interconnected biogeochemical processes in an aquifer system.</title>
        <authorList>
            <person name="Anantharaman K."/>
            <person name="Brown C.T."/>
            <person name="Hug L.A."/>
            <person name="Sharon I."/>
            <person name="Castelle C.J."/>
            <person name="Probst A.J."/>
            <person name="Thomas B.C."/>
            <person name="Singh A."/>
            <person name="Wilkins M.J."/>
            <person name="Karaoz U."/>
            <person name="Brodie E.L."/>
            <person name="Williams K.H."/>
            <person name="Hubbard S.S."/>
            <person name="Banfield J.F."/>
        </authorList>
    </citation>
    <scope>NUCLEOTIDE SEQUENCE [LARGE SCALE GENOMIC DNA]</scope>
</reference>
<dbReference type="EMBL" id="MFVV01000040">
    <property type="protein sequence ID" value="OGJ02568.1"/>
    <property type="molecule type" value="Genomic_DNA"/>
</dbReference>
<name>A0A1F6Y875_9BACT</name>
<dbReference type="Proteomes" id="UP000176192">
    <property type="component" value="Unassembled WGS sequence"/>
</dbReference>
<dbReference type="STRING" id="1801797.A3G06_02640"/>
<keyword evidence="1" id="KW-0812">Transmembrane</keyword>
<accession>A0A1F6Y875</accession>
<organism evidence="2 3">
    <name type="scientific">Candidatus Nomurabacteria bacterium RIFCSPLOWO2_12_FULL_46_14</name>
    <dbReference type="NCBI Taxonomy" id="1801797"/>
    <lineage>
        <taxon>Bacteria</taxon>
        <taxon>Candidatus Nomuraibacteriota</taxon>
    </lineage>
</organism>
<protein>
    <submittedName>
        <fullName evidence="2">Uncharacterized protein</fullName>
    </submittedName>
</protein>
<sequence length="143" mass="15922">MQNQYRYRGSRTLLVVAMTSALFLAFFATNAWKKALVAMLLSAAPVLGLIHGLTGNPLMNEAGWMIVGSAFLVGAISAFIMAGPTDEEREFYLEEEERFTDLAFMVLGDFVDIWVGLRERKAVRSATMPSIESARQRRQLRAG</sequence>
<evidence type="ECO:0000256" key="1">
    <source>
        <dbReference type="SAM" id="Phobius"/>
    </source>
</evidence>
<dbReference type="AlphaFoldDB" id="A0A1F6Y875"/>
<feature type="transmembrane region" description="Helical" evidence="1">
    <location>
        <begin position="35"/>
        <end position="55"/>
    </location>
</feature>
<proteinExistence type="predicted"/>